<reference evidence="3 4" key="1">
    <citation type="submission" date="2024-04" db="EMBL/GenBank/DDBJ databases">
        <title>Isolation of an actinomycete strain from pig manure.</title>
        <authorList>
            <person name="Gong T."/>
            <person name="Yu Z."/>
            <person name="An M."/>
            <person name="Wei C."/>
            <person name="Yang W."/>
            <person name="Liu L."/>
        </authorList>
    </citation>
    <scope>NUCLEOTIDE SEQUENCE [LARGE SCALE GENOMIC DNA]</scope>
    <source>
        <strain evidence="3 4">ZF39</strain>
    </source>
</reference>
<organism evidence="3 4">
    <name type="scientific">Ammonicoccus fulvus</name>
    <dbReference type="NCBI Taxonomy" id="3138240"/>
    <lineage>
        <taxon>Bacteria</taxon>
        <taxon>Bacillati</taxon>
        <taxon>Actinomycetota</taxon>
        <taxon>Actinomycetes</taxon>
        <taxon>Propionibacteriales</taxon>
        <taxon>Propionibacteriaceae</taxon>
        <taxon>Ammonicoccus</taxon>
    </lineage>
</organism>
<evidence type="ECO:0000313" key="4">
    <source>
        <dbReference type="Proteomes" id="UP001442841"/>
    </source>
</evidence>
<dbReference type="SMART" id="SM00507">
    <property type="entry name" value="HNHc"/>
    <property type="match status" value="1"/>
</dbReference>
<dbReference type="CDD" id="cd00085">
    <property type="entry name" value="HNHc"/>
    <property type="match status" value="1"/>
</dbReference>
<sequence>MENSSATGWGEAISVITALISGALAEPDLGLLTDRAVLDLVSATDKAVGLVEAARAVAIRAMVERSAAENEAKANPAEYLHQGLGHTLAKCRLIVKDAVRRGGYADLTAAEATGAVSGEQGSAIAYALGQLPDDLGTEVLSRCEASLVELAGTLDPGELIVAGWRVLEHEAPERAEEIEADRLAREEERARKNRGLSLSDDGHGTMHIKGQIPTADGEELAAILNAHAESAWKRQVDDEGVEQAPRDKKLLLADALMDMVRAHQAHREAPTHGGDRPRVNVHLKLEDLVGGLGHIALNSGRPITALEARRLACDCDLIPMVLDALGIPLDVGRTERLVNPHLRAALVARDGGCVFPGCDRGPAECEAHHLHPWWAGGVTSLENLVLLCPRHHRKCEPGRGNTWDDDDPDLWHVRLGRDRLPEITPPRGWDPDRKPIRHTRFGILRR</sequence>
<protein>
    <submittedName>
        <fullName evidence="3">DUF222 domain-containing protein</fullName>
    </submittedName>
</protein>
<evidence type="ECO:0000256" key="1">
    <source>
        <dbReference type="ARBA" id="ARBA00023450"/>
    </source>
</evidence>
<dbReference type="Pfam" id="PF02720">
    <property type="entry name" value="DUF222"/>
    <property type="match status" value="1"/>
</dbReference>
<evidence type="ECO:0000313" key="3">
    <source>
        <dbReference type="EMBL" id="XAN06244.1"/>
    </source>
</evidence>
<evidence type="ECO:0000259" key="2">
    <source>
        <dbReference type="SMART" id="SM00507"/>
    </source>
</evidence>
<comment type="similarity">
    <text evidence="1">Belongs to the Rv1128c/1148c/1588c/1702c/1945/3466 family.</text>
</comment>
<dbReference type="RefSeq" id="WP_425307677.1">
    <property type="nucleotide sequence ID" value="NZ_CP154795.1"/>
</dbReference>
<dbReference type="Pfam" id="PF01844">
    <property type="entry name" value="HNH"/>
    <property type="match status" value="1"/>
</dbReference>
<dbReference type="Gene3D" id="1.10.30.50">
    <property type="match status" value="1"/>
</dbReference>
<dbReference type="Proteomes" id="UP001442841">
    <property type="component" value="Chromosome"/>
</dbReference>
<dbReference type="InterPro" id="IPR002711">
    <property type="entry name" value="HNH"/>
</dbReference>
<name>A0ABZ3FN92_9ACTN</name>
<dbReference type="InterPro" id="IPR003615">
    <property type="entry name" value="HNH_nuc"/>
</dbReference>
<dbReference type="EMBL" id="CP154795">
    <property type="protein sequence ID" value="XAN06244.1"/>
    <property type="molecule type" value="Genomic_DNA"/>
</dbReference>
<proteinExistence type="inferred from homology"/>
<dbReference type="InterPro" id="IPR003870">
    <property type="entry name" value="DUF222"/>
</dbReference>
<feature type="domain" description="HNH nuclease" evidence="2">
    <location>
        <begin position="341"/>
        <end position="393"/>
    </location>
</feature>
<accession>A0ABZ3FN92</accession>
<keyword evidence="4" id="KW-1185">Reference proteome</keyword>
<gene>
    <name evidence="3" type="ORF">AADG42_02610</name>
</gene>